<evidence type="ECO:0000256" key="1">
    <source>
        <dbReference type="ARBA" id="ARBA00004496"/>
    </source>
</evidence>
<dbReference type="CDD" id="cd00397">
    <property type="entry name" value="DNA_BRE_C"/>
    <property type="match status" value="1"/>
</dbReference>
<dbReference type="GO" id="GO:0015074">
    <property type="term" value="P:DNA integration"/>
    <property type="evidence" value="ECO:0007669"/>
    <property type="project" value="UniProtKB-KW"/>
</dbReference>
<keyword evidence="6" id="KW-1185">Reference proteome</keyword>
<dbReference type="PROSITE" id="PS51898">
    <property type="entry name" value="TYR_RECOMBINASE"/>
    <property type="match status" value="1"/>
</dbReference>
<dbReference type="Gene3D" id="1.10.443.10">
    <property type="entry name" value="Intergrase catalytic core"/>
    <property type="match status" value="1"/>
</dbReference>
<evidence type="ECO:0000256" key="3">
    <source>
        <dbReference type="ARBA" id="ARBA00023172"/>
    </source>
</evidence>
<dbReference type="InterPro" id="IPR011010">
    <property type="entry name" value="DNA_brk_join_enz"/>
</dbReference>
<gene>
    <name evidence="5" type="ORF">C461_05272</name>
</gene>
<dbReference type="GO" id="GO:0003677">
    <property type="term" value="F:DNA binding"/>
    <property type="evidence" value="ECO:0007669"/>
    <property type="project" value="InterPro"/>
</dbReference>
<evidence type="ECO:0000313" key="5">
    <source>
        <dbReference type="EMBL" id="EMA69015.1"/>
    </source>
</evidence>
<dbReference type="InterPro" id="IPR050090">
    <property type="entry name" value="Tyrosine_recombinase_XerCD"/>
</dbReference>
<reference evidence="5 6" key="1">
    <citation type="journal article" date="2014" name="PLoS Genet.">
        <title>Phylogenetically driven sequencing of extremely halophilic archaea reveals strategies for static and dynamic osmo-response.</title>
        <authorList>
            <person name="Becker E.A."/>
            <person name="Seitzer P.M."/>
            <person name="Tritt A."/>
            <person name="Larsen D."/>
            <person name="Krusor M."/>
            <person name="Yao A.I."/>
            <person name="Wu D."/>
            <person name="Madern D."/>
            <person name="Eisen J.A."/>
            <person name="Darling A.E."/>
            <person name="Facciotti M.T."/>
        </authorList>
    </citation>
    <scope>NUCLEOTIDE SEQUENCE [LARGE SCALE GENOMIC DNA]</scope>
    <source>
        <strain evidence="5 6">JCM 13560</strain>
    </source>
</reference>
<sequence length="349" mass="41058">MVLLAHTVMTAKQNERYSIQIDDGRSINLVPSANHEHLNEKQLVDYVEHRRRFIEWLREQGKHPKKREGYSDYTVYETAYKTARFDRWVWGEEGRYTIPPTPEHAENYIDDVVVFREISNSTKGKTEEALMRYMRWVANTSHTEQWDHQQLFRSGGDDAPRDYLTRRERRLVREQALESDDDGWKVAAIVCVSLDAALRPVEVARATTEWCDVVNQMLRIPKEDSSKNEDNWRVSLTGRTATVLKHWLEERKTIEKYEGRDELWLTRQATPYDSRSLARLLRKLCDDAGIDSGGRKLTWYSIRHSTGTYVTAERDLKAAKDQLRHKSAKTTMKYDQVPVEDRRRALRDI</sequence>
<dbReference type="PANTHER" id="PTHR30349:SF77">
    <property type="entry name" value="TYROSINE RECOMBINASE XERC"/>
    <property type="match status" value="1"/>
</dbReference>
<accession>M0PJW8</accession>
<dbReference type="AlphaFoldDB" id="M0PJW8"/>
<keyword evidence="2" id="KW-0229">DNA integration</keyword>
<name>M0PJW8_9EURY</name>
<feature type="domain" description="Tyr recombinase" evidence="4">
    <location>
        <begin position="159"/>
        <end position="348"/>
    </location>
</feature>
<dbReference type="GO" id="GO:0006310">
    <property type="term" value="P:DNA recombination"/>
    <property type="evidence" value="ECO:0007669"/>
    <property type="project" value="UniProtKB-KW"/>
</dbReference>
<dbReference type="STRING" id="1230454.C461_05272"/>
<dbReference type="EMBL" id="AOJI01000017">
    <property type="protein sequence ID" value="EMA69015.1"/>
    <property type="molecule type" value="Genomic_DNA"/>
</dbReference>
<dbReference type="SUPFAM" id="SSF56349">
    <property type="entry name" value="DNA breaking-rejoining enzymes"/>
    <property type="match status" value="1"/>
</dbReference>
<dbReference type="InterPro" id="IPR002104">
    <property type="entry name" value="Integrase_catalytic"/>
</dbReference>
<comment type="subcellular location">
    <subcellularLocation>
        <location evidence="1">Cytoplasm</location>
    </subcellularLocation>
</comment>
<dbReference type="Proteomes" id="UP000011575">
    <property type="component" value="Unassembled WGS sequence"/>
</dbReference>
<evidence type="ECO:0000256" key="2">
    <source>
        <dbReference type="ARBA" id="ARBA00022908"/>
    </source>
</evidence>
<proteinExistence type="predicted"/>
<dbReference type="InterPro" id="IPR013762">
    <property type="entry name" value="Integrase-like_cat_sf"/>
</dbReference>
<dbReference type="PANTHER" id="PTHR30349">
    <property type="entry name" value="PHAGE INTEGRASE-RELATED"/>
    <property type="match status" value="1"/>
</dbReference>
<keyword evidence="3" id="KW-0233">DNA recombination</keyword>
<organism evidence="5 6">
    <name type="scientific">Halorubrum aidingense JCM 13560</name>
    <dbReference type="NCBI Taxonomy" id="1230454"/>
    <lineage>
        <taxon>Archaea</taxon>
        <taxon>Methanobacteriati</taxon>
        <taxon>Methanobacteriota</taxon>
        <taxon>Stenosarchaea group</taxon>
        <taxon>Halobacteria</taxon>
        <taxon>Halobacteriales</taxon>
        <taxon>Haloferacaceae</taxon>
        <taxon>Halorubrum</taxon>
    </lineage>
</organism>
<evidence type="ECO:0000313" key="6">
    <source>
        <dbReference type="Proteomes" id="UP000011575"/>
    </source>
</evidence>
<comment type="caution">
    <text evidence="5">The sequence shown here is derived from an EMBL/GenBank/DDBJ whole genome shotgun (WGS) entry which is preliminary data.</text>
</comment>
<dbReference type="Pfam" id="PF00589">
    <property type="entry name" value="Phage_integrase"/>
    <property type="match status" value="1"/>
</dbReference>
<evidence type="ECO:0000259" key="4">
    <source>
        <dbReference type="PROSITE" id="PS51898"/>
    </source>
</evidence>
<dbReference type="GO" id="GO:0005737">
    <property type="term" value="C:cytoplasm"/>
    <property type="evidence" value="ECO:0007669"/>
    <property type="project" value="UniProtKB-SubCell"/>
</dbReference>
<protein>
    <submittedName>
        <fullName evidence="5">XerC/D-like integrase</fullName>
    </submittedName>
</protein>